<accession>A0ABT6CMF1</accession>
<dbReference type="Gene3D" id="1.25.40.10">
    <property type="entry name" value="Tetratricopeptide repeat domain"/>
    <property type="match status" value="1"/>
</dbReference>
<dbReference type="PANTHER" id="PTHR45011:SF1">
    <property type="entry name" value="DAP3-BINDING CELL DEATH ENHANCER 1"/>
    <property type="match status" value="1"/>
</dbReference>
<reference evidence="4 5" key="1">
    <citation type="submission" date="2023-03" db="EMBL/GenBank/DDBJ databases">
        <title>Novosphingobium cyanobacteriorum sp. nov., isolated from a eutrophic reservoir during the Microcystis bloom period.</title>
        <authorList>
            <person name="Kang M."/>
            <person name="Le V."/>
            <person name="Ko S.-R."/>
            <person name="Lee S.-A."/>
            <person name="Ahn C.-Y."/>
        </authorList>
    </citation>
    <scope>NUCLEOTIDE SEQUENCE [LARGE SCALE GENOMIC DNA]</scope>
    <source>
        <strain evidence="4 5">HBC54</strain>
    </source>
</reference>
<dbReference type="RefSeq" id="WP_277278729.1">
    <property type="nucleotide sequence ID" value="NZ_JAROCY010000012.1"/>
</dbReference>
<dbReference type="SUPFAM" id="SSF110997">
    <property type="entry name" value="Sporulation related repeat"/>
    <property type="match status" value="1"/>
</dbReference>
<keyword evidence="5" id="KW-1185">Reference proteome</keyword>
<dbReference type="Proteomes" id="UP001222770">
    <property type="component" value="Unassembled WGS sequence"/>
</dbReference>
<feature type="chain" id="PRO_5046862707" evidence="2">
    <location>
        <begin position="24"/>
        <end position="377"/>
    </location>
</feature>
<evidence type="ECO:0000313" key="4">
    <source>
        <dbReference type="EMBL" id="MDF8334245.1"/>
    </source>
</evidence>
<feature type="domain" description="SPOR" evidence="3">
    <location>
        <begin position="301"/>
        <end position="377"/>
    </location>
</feature>
<feature type="signal peptide" evidence="2">
    <location>
        <begin position="1"/>
        <end position="23"/>
    </location>
</feature>
<evidence type="ECO:0000256" key="2">
    <source>
        <dbReference type="SAM" id="SignalP"/>
    </source>
</evidence>
<feature type="compositionally biased region" description="Pro residues" evidence="1">
    <location>
        <begin position="207"/>
        <end position="219"/>
    </location>
</feature>
<dbReference type="Pfam" id="PF05036">
    <property type="entry name" value="SPOR"/>
    <property type="match status" value="1"/>
</dbReference>
<dbReference type="InterPro" id="IPR006597">
    <property type="entry name" value="Sel1-like"/>
</dbReference>
<proteinExistence type="predicted"/>
<evidence type="ECO:0000256" key="1">
    <source>
        <dbReference type="SAM" id="MobiDB-lite"/>
    </source>
</evidence>
<keyword evidence="2" id="KW-0732">Signal</keyword>
<name>A0ABT6CMF1_9SPHN</name>
<dbReference type="Pfam" id="PF08238">
    <property type="entry name" value="Sel1"/>
    <property type="match status" value="2"/>
</dbReference>
<sequence>MRAFRLLFPMLAATTMGAAPAFADVKDGVDAWTRGDYPAAVKQWQGPAAKGDADAMFNMGQAYKLGRGVPRDPAKAEQMYRLAAEKGHARAADNYGILLFQTGRQAEAMRWISASAERGEPRAMYILGIAAYNGDYAQKDWVRAYALMTRAAASGLTQAVSGLATMNETIALEDRQKGAALAQELDLRTAEVRGRQLAAADLGAKAPPVPTAPLPPAPTAPLRQQAAPAPLQTVPLPAARTEDPGTAPTGPVMAGADYANPVEVPRMATATPKPAPQPKPAPAPKPAPKPATTPAPAPAPAPASGTYRIQLGAFGQKSNADALWTRLHTRPELTGHSRLDVGTGVTRLQAGGYTQAAAEKACAGLKAAGEVCLVVKP</sequence>
<evidence type="ECO:0000259" key="3">
    <source>
        <dbReference type="PROSITE" id="PS51724"/>
    </source>
</evidence>
<feature type="compositionally biased region" description="Pro residues" evidence="1">
    <location>
        <begin position="273"/>
        <end position="301"/>
    </location>
</feature>
<dbReference type="InterPro" id="IPR052748">
    <property type="entry name" value="ISR_Activator"/>
</dbReference>
<dbReference type="Gene3D" id="3.30.70.1070">
    <property type="entry name" value="Sporulation related repeat"/>
    <property type="match status" value="1"/>
</dbReference>
<dbReference type="InterPro" id="IPR007730">
    <property type="entry name" value="SPOR-like_dom"/>
</dbReference>
<dbReference type="InterPro" id="IPR011990">
    <property type="entry name" value="TPR-like_helical_dom_sf"/>
</dbReference>
<dbReference type="SUPFAM" id="SSF81901">
    <property type="entry name" value="HCP-like"/>
    <property type="match status" value="1"/>
</dbReference>
<dbReference type="InterPro" id="IPR036680">
    <property type="entry name" value="SPOR-like_sf"/>
</dbReference>
<dbReference type="SMART" id="SM00671">
    <property type="entry name" value="SEL1"/>
    <property type="match status" value="2"/>
</dbReference>
<comment type="caution">
    <text evidence="4">The sequence shown here is derived from an EMBL/GenBank/DDBJ whole genome shotgun (WGS) entry which is preliminary data.</text>
</comment>
<dbReference type="PANTHER" id="PTHR45011">
    <property type="entry name" value="DAP3-BINDING CELL DEATH ENHANCER 1"/>
    <property type="match status" value="1"/>
</dbReference>
<gene>
    <name evidence="4" type="ORF">POM99_13615</name>
</gene>
<protein>
    <submittedName>
        <fullName evidence="4">SPOR domain-containing protein</fullName>
    </submittedName>
</protein>
<dbReference type="EMBL" id="JAROCY010000012">
    <property type="protein sequence ID" value="MDF8334245.1"/>
    <property type="molecule type" value="Genomic_DNA"/>
</dbReference>
<organism evidence="4 5">
    <name type="scientific">Novosphingobium cyanobacteriorum</name>
    <dbReference type="NCBI Taxonomy" id="3024215"/>
    <lineage>
        <taxon>Bacteria</taxon>
        <taxon>Pseudomonadati</taxon>
        <taxon>Pseudomonadota</taxon>
        <taxon>Alphaproteobacteria</taxon>
        <taxon>Sphingomonadales</taxon>
        <taxon>Sphingomonadaceae</taxon>
        <taxon>Novosphingobium</taxon>
    </lineage>
</organism>
<evidence type="ECO:0000313" key="5">
    <source>
        <dbReference type="Proteomes" id="UP001222770"/>
    </source>
</evidence>
<dbReference type="PROSITE" id="PS51724">
    <property type="entry name" value="SPOR"/>
    <property type="match status" value="1"/>
</dbReference>
<feature type="compositionally biased region" description="Low complexity" evidence="1">
    <location>
        <begin position="220"/>
        <end position="233"/>
    </location>
</feature>
<feature type="region of interest" description="Disordered" evidence="1">
    <location>
        <begin position="202"/>
        <end position="304"/>
    </location>
</feature>